<dbReference type="GeneID" id="110217047"/>
<dbReference type="InParanoid" id="A0A6P5LDS8"/>
<dbReference type="SUPFAM" id="SSF50494">
    <property type="entry name" value="Trypsin-like serine proteases"/>
    <property type="match status" value="1"/>
</dbReference>
<dbReference type="InterPro" id="IPR043504">
    <property type="entry name" value="Peptidase_S1_PA_chymotrypsin"/>
</dbReference>
<dbReference type="InterPro" id="IPR018114">
    <property type="entry name" value="TRYPSIN_HIS"/>
</dbReference>
<keyword evidence="6" id="KW-0472">Membrane</keyword>
<dbReference type="PROSITE" id="PS00134">
    <property type="entry name" value="TRYPSIN_HIS"/>
    <property type="match status" value="1"/>
</dbReference>
<feature type="domain" description="Peptidase S1" evidence="7">
    <location>
        <begin position="81"/>
        <end position="333"/>
    </location>
</feature>
<dbReference type="CDD" id="cd00190">
    <property type="entry name" value="Tryp_SPc"/>
    <property type="match status" value="1"/>
</dbReference>
<dbReference type="GO" id="GO:0004252">
    <property type="term" value="F:serine-type endopeptidase activity"/>
    <property type="evidence" value="ECO:0007669"/>
    <property type="project" value="InterPro"/>
</dbReference>
<keyword evidence="6" id="KW-0812">Transmembrane</keyword>
<evidence type="ECO:0000256" key="2">
    <source>
        <dbReference type="ARBA" id="ARBA00022801"/>
    </source>
</evidence>
<name>A0A6P5LDS8_PHACI</name>
<evidence type="ECO:0000256" key="3">
    <source>
        <dbReference type="ARBA" id="ARBA00022825"/>
    </source>
</evidence>
<dbReference type="InterPro" id="IPR009003">
    <property type="entry name" value="Peptidase_S1_PA"/>
</dbReference>
<dbReference type="KEGG" id="pcw:110217047"/>
<organism evidence="8 9">
    <name type="scientific">Phascolarctos cinereus</name>
    <name type="common">Koala</name>
    <dbReference type="NCBI Taxonomy" id="38626"/>
    <lineage>
        <taxon>Eukaryota</taxon>
        <taxon>Metazoa</taxon>
        <taxon>Chordata</taxon>
        <taxon>Craniata</taxon>
        <taxon>Vertebrata</taxon>
        <taxon>Euteleostomi</taxon>
        <taxon>Mammalia</taxon>
        <taxon>Metatheria</taxon>
        <taxon>Diprotodontia</taxon>
        <taxon>Phascolarctidae</taxon>
        <taxon>Phascolarctos</taxon>
    </lineage>
</organism>
<dbReference type="CTD" id="29122"/>
<evidence type="ECO:0000313" key="8">
    <source>
        <dbReference type="Proteomes" id="UP000515140"/>
    </source>
</evidence>
<evidence type="ECO:0000259" key="7">
    <source>
        <dbReference type="PROSITE" id="PS50240"/>
    </source>
</evidence>
<dbReference type="GO" id="GO:0006508">
    <property type="term" value="P:proteolysis"/>
    <property type="evidence" value="ECO:0007669"/>
    <property type="project" value="UniProtKB-KW"/>
</dbReference>
<keyword evidence="4" id="KW-1015">Disulfide bond</keyword>
<dbReference type="Pfam" id="PF00089">
    <property type="entry name" value="Trypsin"/>
    <property type="match status" value="1"/>
</dbReference>
<evidence type="ECO:0000256" key="5">
    <source>
        <dbReference type="SAM" id="MobiDB-lite"/>
    </source>
</evidence>
<accession>A0A6P5LDS8</accession>
<protein>
    <submittedName>
        <fullName evidence="9">Probable threonine protease PRSS50 isoform X1</fullName>
    </submittedName>
</protein>
<gene>
    <name evidence="9" type="primary">PRSS50</name>
</gene>
<dbReference type="InterPro" id="IPR001314">
    <property type="entry name" value="Peptidase_S1A"/>
</dbReference>
<dbReference type="RefSeq" id="XP_020854844.1">
    <property type="nucleotide sequence ID" value="XM_020999185.1"/>
</dbReference>
<evidence type="ECO:0000256" key="4">
    <source>
        <dbReference type="ARBA" id="ARBA00023157"/>
    </source>
</evidence>
<reference evidence="9" key="1">
    <citation type="submission" date="2025-08" db="UniProtKB">
        <authorList>
            <consortium name="RefSeq"/>
        </authorList>
    </citation>
    <scope>IDENTIFICATION</scope>
    <source>
        <tissue evidence="9">Spleen</tissue>
    </source>
</reference>
<dbReference type="PANTHER" id="PTHR24252:SF7">
    <property type="entry name" value="HYALIN"/>
    <property type="match status" value="1"/>
</dbReference>
<keyword evidence="1 9" id="KW-0645">Protease</keyword>
<dbReference type="PANTHER" id="PTHR24252">
    <property type="entry name" value="ACROSIN-RELATED"/>
    <property type="match status" value="1"/>
</dbReference>
<sequence length="369" mass="40436">MSPLGGSAERRSKAPALMDSLERVPQGSQPCHSRAGRMLGPLGALLLLFRLLLPVDCASVEPPTTQEDEKGCGHSTIVERVIGGEASVPSKWPWQVSIQNDSKHLCGGTIIAGSWVLTAAHCVNINDNLSVFVGSTHLKQSSDSSTRVAVKRVVIHPNYQETRYWSWIGREDDVALLKLAQELKYTKKISPVCLPSPIFDLKVGSFCWLTGWGQINISSSEGKAQSPRIQIDDGLHEAEIQVLSNDECDSRYHEISEVPSIIRIVTPTMLCSDYSRGKGFCFGDDGSPLVCEVDGTWFQAGIVSWTLGCAQRDTPSVYSRVSKYALWINKEIAELSYAVSTLMASSWIIPLCLLLPICLMMALFPPSLL</sequence>
<evidence type="ECO:0000256" key="1">
    <source>
        <dbReference type="ARBA" id="ARBA00022670"/>
    </source>
</evidence>
<dbReference type="FunCoup" id="A0A6P5LDS8">
    <property type="interactions" value="121"/>
</dbReference>
<dbReference type="InterPro" id="IPR001254">
    <property type="entry name" value="Trypsin_dom"/>
</dbReference>
<proteinExistence type="predicted"/>
<dbReference type="PROSITE" id="PS50240">
    <property type="entry name" value="TRYPSIN_DOM"/>
    <property type="match status" value="1"/>
</dbReference>
<keyword evidence="3" id="KW-0720">Serine protease</keyword>
<feature type="transmembrane region" description="Helical" evidence="6">
    <location>
        <begin position="344"/>
        <end position="364"/>
    </location>
</feature>
<dbReference type="Gene3D" id="2.40.10.10">
    <property type="entry name" value="Trypsin-like serine proteases"/>
    <property type="match status" value="1"/>
</dbReference>
<dbReference type="Proteomes" id="UP000515140">
    <property type="component" value="Unplaced"/>
</dbReference>
<dbReference type="AlphaFoldDB" id="A0A6P5LDS8"/>
<dbReference type="PRINTS" id="PR00722">
    <property type="entry name" value="CHYMOTRYPSIN"/>
</dbReference>
<dbReference type="SMART" id="SM00020">
    <property type="entry name" value="Tryp_SPc"/>
    <property type="match status" value="1"/>
</dbReference>
<keyword evidence="2" id="KW-0378">Hydrolase</keyword>
<dbReference type="FunFam" id="2.40.10.10:FF:000039">
    <property type="entry name" value="Brain-specific serine protease 4"/>
    <property type="match status" value="1"/>
</dbReference>
<feature type="region of interest" description="Disordered" evidence="5">
    <location>
        <begin position="1"/>
        <end position="32"/>
    </location>
</feature>
<keyword evidence="6" id="KW-1133">Transmembrane helix</keyword>
<evidence type="ECO:0000313" key="9">
    <source>
        <dbReference type="RefSeq" id="XP_020854844.1"/>
    </source>
</evidence>
<keyword evidence="8" id="KW-1185">Reference proteome</keyword>
<evidence type="ECO:0000256" key="6">
    <source>
        <dbReference type="SAM" id="Phobius"/>
    </source>
</evidence>